<proteinExistence type="predicted"/>
<organism evidence="1 2">
    <name type="scientific">Synechococcus elongatus PCC 11801</name>
    <dbReference type="NCBI Taxonomy" id="2219813"/>
    <lineage>
        <taxon>Bacteria</taxon>
        <taxon>Bacillati</taxon>
        <taxon>Cyanobacteriota</taxon>
        <taxon>Cyanophyceae</taxon>
        <taxon>Synechococcales</taxon>
        <taxon>Synechococcaceae</taxon>
        <taxon>Synechococcus</taxon>
    </lineage>
</organism>
<evidence type="ECO:0000313" key="2">
    <source>
        <dbReference type="Proteomes" id="UP000267249"/>
    </source>
</evidence>
<sequence>MKHPSSPTSDQQIYQLSFLWNGAYWTDAEGISHFDQLLKALTPTDHQPQAATICLSAERQPSGDNPLDLIRVDTYTDTYTLPAFPDLPLIPLTSNRIPKLPVWWLDVLFD</sequence>
<protein>
    <submittedName>
        <fullName evidence="1">Uncharacterized protein</fullName>
    </submittedName>
</protein>
<gene>
    <name evidence="1" type="ORF">DOP62_02840</name>
</gene>
<reference evidence="1 2" key="1">
    <citation type="journal article" date="2018" name="Sci. Rep.">
        <title>Genome Features and Biochemical Characteristics of a Robust, Fast Growing and Naturally Transformable Cyanobacterium Synechococcus elongatus PCC 11801 Isolated from India.</title>
        <authorList>
            <person name="Jaiswal D."/>
            <person name="Sengupta A."/>
            <person name="Sohoni S."/>
            <person name="Sengupta S."/>
            <person name="Phadnavis A.G."/>
            <person name="Pakrasi H.B."/>
            <person name="Wangikar P.P."/>
        </authorList>
    </citation>
    <scope>NUCLEOTIDE SEQUENCE [LARGE SCALE GENOMIC DNA]</scope>
    <source>
        <strain evidence="1 2">PCC 11801</strain>
    </source>
</reference>
<dbReference type="AlphaFoldDB" id="A0AAN1QLW3"/>
<evidence type="ECO:0000313" key="1">
    <source>
        <dbReference type="EMBL" id="AZB71803.1"/>
    </source>
</evidence>
<dbReference type="Proteomes" id="UP000267249">
    <property type="component" value="Chromosome"/>
</dbReference>
<dbReference type="RefSeq" id="WP_208675425.1">
    <property type="nucleotide sequence ID" value="NZ_CP030139.2"/>
</dbReference>
<name>A0AAN1QLW3_SYNEL</name>
<accession>A0AAN1QLW3</accession>
<dbReference type="EMBL" id="CP030139">
    <property type="protein sequence ID" value="AZB71803.1"/>
    <property type="molecule type" value="Genomic_DNA"/>
</dbReference>